<comment type="caution">
    <text evidence="2">The sequence shown here is derived from an EMBL/GenBank/DDBJ whole genome shotgun (WGS) entry which is preliminary data.</text>
</comment>
<keyword evidence="1" id="KW-0812">Transmembrane</keyword>
<evidence type="ECO:0000313" key="3">
    <source>
        <dbReference type="Proteomes" id="UP000051248"/>
    </source>
</evidence>
<accession>A0A0R1K6N5</accession>
<gene>
    <name evidence="2" type="ORF">FD03_GL001447</name>
</gene>
<dbReference type="PATRIC" id="fig|1423775.4.peg.1475"/>
<keyword evidence="1" id="KW-0472">Membrane</keyword>
<dbReference type="RefSeq" id="WP_025024635.1">
    <property type="nucleotide sequence ID" value="NZ_AZDZ01000019.1"/>
</dbReference>
<feature type="transmembrane region" description="Helical" evidence="1">
    <location>
        <begin position="7"/>
        <end position="24"/>
    </location>
</feature>
<dbReference type="eggNOG" id="COG4886">
    <property type="taxonomic scope" value="Bacteria"/>
</dbReference>
<dbReference type="OrthoDB" id="2306834at2"/>
<sequence>MKHKKKITFLGALFVVFIAIISLFNSTQNNIEARSTIDNDVLNHRPFGIPLDDYFYVPTNFTTGEANNAKTYGSDDPKKSTAVILTDGKSNTSSVWSDGDNYIDMNKKQTLSMWMYFGANMTYKGAADGLAFVLQNDKNGTKAISTLNGKVNRGESLGVWGSDGSKLVTNDDTPLKGDNTTPIQNQAIQNSWALELDTYSNKGTGKTYNGYQIVPNPTGYDMTNGPMQIPNAGDAFDWLPYRNGTDPIGGSHIAWNYPARKDTYQQISSDGPKATDVTIPFIGTNTIYSGTSVMAMKHNFGTDSGDNGNNVDFTYNSGRPPIESWKHLSITYTPPTVADPKHATIHYEFNDKDAYGKIIQNPRNNTQARGTASVEVSAFGEVPGGKLRYGFTGSTGSDAETTSAVIFETMPSLVEADTNSYAVDKDTHARVGSDTSLMDTEAQSMSETKKVHPGDNIGLNYMMYYDSGKQPSKDVVATVDVPDNLTIKNDDGNIGTVYYSDTIGSKTKEVAINESSLAADGKSVSVNIEDLGVADGSKDNWKTARIELNTTANKPDSGKTLTVPPAHAVFEGSNYKSDTEIPTFDIVAPVDTLVLAKTSGDGTYSSTTKEIDLNGSIKYNTTPANVDKTSTWYTYKIDNQAPVTTQDTLTQDANKFSIPITGLTEGDHKITVKASSTLNNDVISSNEITYNVTIQSMMITNKAQVYDESQSRYITDGDTVQEGDKLQYQYNVSYDGGTTDLLVPSIKSSLPDNLSGRKLGIYPGTAYYTTYEGVTEEFPFKNIGSPPFTYDVVLDLGNNNPDDNQAGHVNNLKLVYYMTANDVDKDTKVNAITATVSSGSYSGSMDTPSFTIRNAEYKPHLEATDDSDMQSVTTNDDFTLKGLVTYFTNDDSHTKTDFKNSEMTTYARIDANPDDDNGFEKVGSLSDTDSPGVFTILHNASELGNGVHYIYVRVLDKYGNVSNTVDYEIRVGDKVLAVTPDKRNITVEDGLPVTLSGVYKHTDGSELEGDQINIQYLIHSENTAFDQKQQTVTYDTGYQSGDKIRKFSFDINPVGYARSPSYSYDKWLDTMQNGINGKEMPVGLRIGKNIVDVILTDTAGHSVKTTYTINVPEDNLELTSDNTDFTILSNGELNLPLTVKYEKSFNVTSIGSNGMPMLIHIVNPKGGFNYSSCLDSVDSQSTSEFTTKLFQGVIGNILGIPNDSAETGIGPKHVISYYVEDLYGRKSNTVEANVKWVSKSATLTSNTDYKFNAVNKSAEKKVVKRNGKWTLGVDSVQSAWDLTASAEPMTTKDVAGNILTLPGNLIFVDKDNNSFSMDSDTPIASDPDVDSENVDIAGKWSDNDGILLNLTGEPEAGTYSTKISWTLSNTL</sequence>
<dbReference type="Gene3D" id="2.60.120.200">
    <property type="match status" value="1"/>
</dbReference>
<proteinExistence type="predicted"/>
<protein>
    <submittedName>
        <fullName evidence="2">Extracellular protein</fullName>
    </submittedName>
</protein>
<dbReference type="EMBL" id="AZDZ01000019">
    <property type="protein sequence ID" value="KRK79084.1"/>
    <property type="molecule type" value="Genomic_DNA"/>
</dbReference>
<name>A0A0R1K6N5_9LACO</name>
<dbReference type="Proteomes" id="UP000051248">
    <property type="component" value="Unassembled WGS sequence"/>
</dbReference>
<organism evidence="2 3">
    <name type="scientific">Companilactobacillus nodensis DSM 19682 = JCM 14932 = NBRC 107160</name>
    <dbReference type="NCBI Taxonomy" id="1423775"/>
    <lineage>
        <taxon>Bacteria</taxon>
        <taxon>Bacillati</taxon>
        <taxon>Bacillota</taxon>
        <taxon>Bacilli</taxon>
        <taxon>Lactobacillales</taxon>
        <taxon>Lactobacillaceae</taxon>
        <taxon>Companilactobacillus</taxon>
    </lineage>
</organism>
<keyword evidence="1" id="KW-1133">Transmembrane helix</keyword>
<evidence type="ECO:0000313" key="2">
    <source>
        <dbReference type="EMBL" id="KRK79084.1"/>
    </source>
</evidence>
<reference evidence="2 3" key="1">
    <citation type="journal article" date="2015" name="Genome Announc.">
        <title>Expanding the biotechnology potential of lactobacilli through comparative genomics of 213 strains and associated genera.</title>
        <authorList>
            <person name="Sun Z."/>
            <person name="Harris H.M."/>
            <person name="McCann A."/>
            <person name="Guo C."/>
            <person name="Argimon S."/>
            <person name="Zhang W."/>
            <person name="Yang X."/>
            <person name="Jeffery I.B."/>
            <person name="Cooney J.C."/>
            <person name="Kagawa T.F."/>
            <person name="Liu W."/>
            <person name="Song Y."/>
            <person name="Salvetti E."/>
            <person name="Wrobel A."/>
            <person name="Rasinkangas P."/>
            <person name="Parkhill J."/>
            <person name="Rea M.C."/>
            <person name="O'Sullivan O."/>
            <person name="Ritari J."/>
            <person name="Douillard F.P."/>
            <person name="Paul Ross R."/>
            <person name="Yang R."/>
            <person name="Briner A.E."/>
            <person name="Felis G.E."/>
            <person name="de Vos W.M."/>
            <person name="Barrangou R."/>
            <person name="Klaenhammer T.R."/>
            <person name="Caufield P.W."/>
            <person name="Cui Y."/>
            <person name="Zhang H."/>
            <person name="O'Toole P.W."/>
        </authorList>
    </citation>
    <scope>NUCLEOTIDE SEQUENCE [LARGE SCALE GENOMIC DNA]</scope>
    <source>
        <strain evidence="2 3">DSM 19682</strain>
    </source>
</reference>
<keyword evidence="3" id="KW-1185">Reference proteome</keyword>
<evidence type="ECO:0000256" key="1">
    <source>
        <dbReference type="SAM" id="Phobius"/>
    </source>
</evidence>
<dbReference type="STRING" id="1423775.FD03_GL001447"/>